<proteinExistence type="predicted"/>
<protein>
    <submittedName>
        <fullName evidence="2">Uncharacterized protein</fullName>
    </submittedName>
</protein>
<reference evidence="2 3" key="1">
    <citation type="submission" date="2023-10" db="EMBL/GenBank/DDBJ databases">
        <title>Genomes of two closely related lineages of the louse Polyplax serrata with different host specificities.</title>
        <authorList>
            <person name="Martinu J."/>
            <person name="Tarabai H."/>
            <person name="Stefka J."/>
            <person name="Hypsa V."/>
        </authorList>
    </citation>
    <scope>NUCLEOTIDE SEQUENCE [LARGE SCALE GENOMIC DNA]</scope>
    <source>
        <strain evidence="2">HR10_N</strain>
    </source>
</reference>
<evidence type="ECO:0000313" key="2">
    <source>
        <dbReference type="EMBL" id="KAK6628922.1"/>
    </source>
</evidence>
<sequence>YVTSNHANANAKDKCIEQVSSVLDLNGSVTLEHFFCERGKLEQEPSEENGSHKDGKESLPGAENGNPH</sequence>
<comment type="caution">
    <text evidence="2">The sequence shown here is derived from an EMBL/GenBank/DDBJ whole genome shotgun (WGS) entry which is preliminary data.</text>
</comment>
<evidence type="ECO:0000256" key="1">
    <source>
        <dbReference type="SAM" id="MobiDB-lite"/>
    </source>
</evidence>
<organism evidence="2 3">
    <name type="scientific">Polyplax serrata</name>
    <name type="common">Common mouse louse</name>
    <dbReference type="NCBI Taxonomy" id="468196"/>
    <lineage>
        <taxon>Eukaryota</taxon>
        <taxon>Metazoa</taxon>
        <taxon>Ecdysozoa</taxon>
        <taxon>Arthropoda</taxon>
        <taxon>Hexapoda</taxon>
        <taxon>Insecta</taxon>
        <taxon>Pterygota</taxon>
        <taxon>Neoptera</taxon>
        <taxon>Paraneoptera</taxon>
        <taxon>Psocodea</taxon>
        <taxon>Troctomorpha</taxon>
        <taxon>Phthiraptera</taxon>
        <taxon>Anoplura</taxon>
        <taxon>Polyplacidae</taxon>
        <taxon>Polyplax</taxon>
    </lineage>
</organism>
<accession>A0AAN8PED0</accession>
<dbReference type="AlphaFoldDB" id="A0AAN8PED0"/>
<dbReference type="Proteomes" id="UP001372834">
    <property type="component" value="Unassembled WGS sequence"/>
</dbReference>
<name>A0AAN8PED0_POLSC</name>
<dbReference type="EMBL" id="JAWJWE010000036">
    <property type="protein sequence ID" value="KAK6628922.1"/>
    <property type="molecule type" value="Genomic_DNA"/>
</dbReference>
<feature type="non-terminal residue" evidence="2">
    <location>
        <position position="1"/>
    </location>
</feature>
<evidence type="ECO:0000313" key="3">
    <source>
        <dbReference type="Proteomes" id="UP001372834"/>
    </source>
</evidence>
<feature type="region of interest" description="Disordered" evidence="1">
    <location>
        <begin position="40"/>
        <end position="68"/>
    </location>
</feature>
<gene>
    <name evidence="2" type="ORF">RUM43_002739</name>
</gene>
<feature type="compositionally biased region" description="Basic and acidic residues" evidence="1">
    <location>
        <begin position="40"/>
        <end position="57"/>
    </location>
</feature>